<feature type="transmembrane region" description="Helical" evidence="2">
    <location>
        <begin position="459"/>
        <end position="479"/>
    </location>
</feature>
<dbReference type="Pfam" id="PF07690">
    <property type="entry name" value="MFS_1"/>
    <property type="match status" value="2"/>
</dbReference>
<dbReference type="SUPFAM" id="SSF103473">
    <property type="entry name" value="MFS general substrate transporter"/>
    <property type="match status" value="1"/>
</dbReference>
<evidence type="ECO:0000313" key="5">
    <source>
        <dbReference type="RefSeq" id="XP_015595062.1"/>
    </source>
</evidence>
<evidence type="ECO:0000259" key="3">
    <source>
        <dbReference type="PROSITE" id="PS50850"/>
    </source>
</evidence>
<dbReference type="Proteomes" id="UP000694920">
    <property type="component" value="Unplaced"/>
</dbReference>
<sequence>MTNGKLRDTPDEGWAWIILASVAIINMSVLPIQQLFGFIFRNRLSELEISTTQTSLIIHLNSTIMCSMGLISGPMMRRLSWRCAAYLGSVIIVAGILFTAIADSLLTFIIAYCFLIGVGQGIIYPATSLSLNTYFREKRKIAMAISVTLTGLGPIIMPLFIVKLLDNHGTTGTLIILAGISTHAFIGASLLRSFRKEETTDVVLQKLSVETSSTIANDDNVKNDSKDKLTVAVTNDTVNHNNAKGPRNYLKQLDSTKEDTASEELMLFLKSEEPREEKMKMKRSVVSKCAKGLDLDLLRDSHYLIAVLGMSISFTSELNFNMMIPIILSDWATLEKEAVAQVISVQGIADIVGRLCIPIIAHKAGWTSRYMYLISLVGSSLARILLLAFKDTYGAILALSVLFGLAKGTKAVFQSLVIPDCVPLERLPAASGLLMVANGILSITLGPLIGLVHDLTGSYVYALHFTSALSLTCVALWLTETFCRS</sequence>
<dbReference type="RefSeq" id="XP_015595062.1">
    <property type="nucleotide sequence ID" value="XM_015739576.2"/>
</dbReference>
<dbReference type="KEGG" id="ccin:107267627"/>
<organism evidence="4 5">
    <name type="scientific">Cephus cinctus</name>
    <name type="common">Wheat stem sawfly</name>
    <dbReference type="NCBI Taxonomy" id="211228"/>
    <lineage>
        <taxon>Eukaryota</taxon>
        <taxon>Metazoa</taxon>
        <taxon>Ecdysozoa</taxon>
        <taxon>Arthropoda</taxon>
        <taxon>Hexapoda</taxon>
        <taxon>Insecta</taxon>
        <taxon>Pterygota</taxon>
        <taxon>Neoptera</taxon>
        <taxon>Endopterygota</taxon>
        <taxon>Hymenoptera</taxon>
        <taxon>Cephoidea</taxon>
        <taxon>Cephidae</taxon>
        <taxon>Cephus</taxon>
    </lineage>
</organism>
<dbReference type="InterPro" id="IPR050327">
    <property type="entry name" value="Proton-linked_MCT"/>
</dbReference>
<keyword evidence="2" id="KW-0812">Transmembrane</keyword>
<keyword evidence="2" id="KW-1133">Transmembrane helix</keyword>
<dbReference type="RefSeq" id="XP_024940744.1">
    <property type="nucleotide sequence ID" value="XM_025084976.1"/>
</dbReference>
<dbReference type="Gene3D" id="1.20.1250.20">
    <property type="entry name" value="MFS general substrate transporter like domains"/>
    <property type="match status" value="2"/>
</dbReference>
<dbReference type="RefSeq" id="XP_024940746.1">
    <property type="nucleotide sequence ID" value="XM_025084978.1"/>
</dbReference>
<dbReference type="PANTHER" id="PTHR11360:SF237">
    <property type="entry name" value="MONOCARBOXYLATE TRANSPORTER 12-B-LIKE PROTEIN"/>
    <property type="match status" value="1"/>
</dbReference>
<feature type="transmembrane region" description="Helical" evidence="2">
    <location>
        <begin position="56"/>
        <end position="76"/>
    </location>
</feature>
<feature type="transmembrane region" description="Helical" evidence="2">
    <location>
        <begin position="141"/>
        <end position="161"/>
    </location>
</feature>
<feature type="transmembrane region" description="Helical" evidence="2">
    <location>
        <begin position="433"/>
        <end position="453"/>
    </location>
</feature>
<name>A0AAJ7BVM6_CEPCN</name>
<dbReference type="InterPro" id="IPR020846">
    <property type="entry name" value="MFS_dom"/>
</dbReference>
<dbReference type="AlphaFoldDB" id="A0AAJ7BVM6"/>
<dbReference type="InterPro" id="IPR011701">
    <property type="entry name" value="MFS"/>
</dbReference>
<feature type="domain" description="Major facilitator superfamily (MFS) profile" evidence="3">
    <location>
        <begin position="302"/>
        <end position="485"/>
    </location>
</feature>
<evidence type="ECO:0000313" key="6">
    <source>
        <dbReference type="RefSeq" id="XP_024940743.1"/>
    </source>
</evidence>
<evidence type="ECO:0000313" key="7">
    <source>
        <dbReference type="RefSeq" id="XP_024940744.1"/>
    </source>
</evidence>
<dbReference type="PANTHER" id="PTHR11360">
    <property type="entry name" value="MONOCARBOXYLATE TRANSPORTER"/>
    <property type="match status" value="1"/>
</dbReference>
<feature type="transmembrane region" description="Helical" evidence="2">
    <location>
        <begin position="83"/>
        <end position="102"/>
    </location>
</feature>
<gene>
    <name evidence="5 6 7 8 9" type="primary">LOC107267627</name>
</gene>
<dbReference type="InterPro" id="IPR036259">
    <property type="entry name" value="MFS_trans_sf"/>
</dbReference>
<dbReference type="GeneID" id="107267627"/>
<feature type="transmembrane region" description="Helical" evidence="2">
    <location>
        <begin position="395"/>
        <end position="413"/>
    </location>
</feature>
<dbReference type="RefSeq" id="XP_024940743.1">
    <property type="nucleotide sequence ID" value="XM_025084975.1"/>
</dbReference>
<protein>
    <submittedName>
        <fullName evidence="5 6">Monocarboxylate transporter 9-like</fullName>
    </submittedName>
</protein>
<dbReference type="PROSITE" id="PS50850">
    <property type="entry name" value="MFS"/>
    <property type="match status" value="1"/>
</dbReference>
<evidence type="ECO:0000256" key="1">
    <source>
        <dbReference type="ARBA" id="ARBA00004141"/>
    </source>
</evidence>
<feature type="transmembrane region" description="Helical" evidence="2">
    <location>
        <begin position="108"/>
        <end position="129"/>
    </location>
</feature>
<feature type="transmembrane region" description="Helical" evidence="2">
    <location>
        <begin position="173"/>
        <end position="191"/>
    </location>
</feature>
<feature type="transmembrane region" description="Helical" evidence="2">
    <location>
        <begin position="14"/>
        <end position="36"/>
    </location>
</feature>
<keyword evidence="4" id="KW-1185">Reference proteome</keyword>
<accession>A0AAJ7BVM6</accession>
<evidence type="ECO:0000256" key="2">
    <source>
        <dbReference type="SAM" id="Phobius"/>
    </source>
</evidence>
<evidence type="ECO:0000313" key="8">
    <source>
        <dbReference type="RefSeq" id="XP_024940745.1"/>
    </source>
</evidence>
<feature type="transmembrane region" description="Helical" evidence="2">
    <location>
        <begin position="370"/>
        <end position="389"/>
    </location>
</feature>
<keyword evidence="2" id="KW-0472">Membrane</keyword>
<dbReference type="GO" id="GO:0016020">
    <property type="term" value="C:membrane"/>
    <property type="evidence" value="ECO:0007669"/>
    <property type="project" value="UniProtKB-SubCell"/>
</dbReference>
<evidence type="ECO:0000313" key="4">
    <source>
        <dbReference type="Proteomes" id="UP000694920"/>
    </source>
</evidence>
<dbReference type="RefSeq" id="XP_024940745.1">
    <property type="nucleotide sequence ID" value="XM_025084977.1"/>
</dbReference>
<proteinExistence type="predicted"/>
<reference evidence="5 6" key="1">
    <citation type="submission" date="2025-04" db="UniProtKB">
        <authorList>
            <consortium name="RefSeq"/>
        </authorList>
    </citation>
    <scope>IDENTIFICATION</scope>
</reference>
<evidence type="ECO:0000313" key="9">
    <source>
        <dbReference type="RefSeq" id="XP_024940746.1"/>
    </source>
</evidence>
<dbReference type="GO" id="GO:0008028">
    <property type="term" value="F:monocarboxylic acid transmembrane transporter activity"/>
    <property type="evidence" value="ECO:0007669"/>
    <property type="project" value="TreeGrafter"/>
</dbReference>
<comment type="subcellular location">
    <subcellularLocation>
        <location evidence="1">Membrane</location>
        <topology evidence="1">Multi-pass membrane protein</topology>
    </subcellularLocation>
</comment>